<evidence type="ECO:0000313" key="3">
    <source>
        <dbReference type="Proteomes" id="UP001176806"/>
    </source>
</evidence>
<dbReference type="SUPFAM" id="SSF46955">
    <property type="entry name" value="Putative DNA-binding domain"/>
    <property type="match status" value="1"/>
</dbReference>
<comment type="caution">
    <text evidence="2">The sequence shown here is derived from an EMBL/GenBank/DDBJ whole genome shotgun (WGS) entry which is preliminary data.</text>
</comment>
<evidence type="ECO:0000313" key="2">
    <source>
        <dbReference type="EMBL" id="MDO5973532.1"/>
    </source>
</evidence>
<protein>
    <submittedName>
        <fullName evidence="2">Helix-turn-helix domain-containing protein</fullName>
    </submittedName>
</protein>
<keyword evidence="3" id="KW-1185">Reference proteome</keyword>
<dbReference type="EMBL" id="JAUOEL010000001">
    <property type="protein sequence ID" value="MDO5973532.1"/>
    <property type="molecule type" value="Genomic_DNA"/>
</dbReference>
<reference evidence="2" key="1">
    <citation type="submission" date="2023-07" db="EMBL/GenBank/DDBJ databases">
        <title>Two novel species in the genus Flavivirga.</title>
        <authorList>
            <person name="Kwon K."/>
        </authorList>
    </citation>
    <scope>NUCLEOTIDE SEQUENCE</scope>
    <source>
        <strain evidence="2">KACC 14158</strain>
    </source>
</reference>
<dbReference type="Proteomes" id="UP001176806">
    <property type="component" value="Unassembled WGS sequence"/>
</dbReference>
<feature type="domain" description="Helix-turn-helix" evidence="1">
    <location>
        <begin position="46"/>
        <end position="90"/>
    </location>
</feature>
<organism evidence="2 3">
    <name type="scientific">Flavivirga jejuensis</name>
    <dbReference type="NCBI Taxonomy" id="870487"/>
    <lineage>
        <taxon>Bacteria</taxon>
        <taxon>Pseudomonadati</taxon>
        <taxon>Bacteroidota</taxon>
        <taxon>Flavobacteriia</taxon>
        <taxon>Flavobacteriales</taxon>
        <taxon>Flavobacteriaceae</taxon>
        <taxon>Flavivirga</taxon>
    </lineage>
</organism>
<accession>A0ABT8WK46</accession>
<name>A0ABT8WK46_9FLAO</name>
<dbReference type="InterPro" id="IPR010093">
    <property type="entry name" value="SinI_DNA-bd"/>
</dbReference>
<dbReference type="RefSeq" id="WP_303300626.1">
    <property type="nucleotide sequence ID" value="NZ_BAABDA010000042.1"/>
</dbReference>
<dbReference type="NCBIfam" id="TIGR01764">
    <property type="entry name" value="excise"/>
    <property type="match status" value="1"/>
</dbReference>
<dbReference type="Pfam" id="PF12728">
    <property type="entry name" value="HTH_17"/>
    <property type="match status" value="1"/>
</dbReference>
<gene>
    <name evidence="2" type="ORF">Q4Q40_04975</name>
</gene>
<evidence type="ECO:0000259" key="1">
    <source>
        <dbReference type="Pfam" id="PF12728"/>
    </source>
</evidence>
<dbReference type="InterPro" id="IPR041657">
    <property type="entry name" value="HTH_17"/>
</dbReference>
<sequence>MGNQVKIESVVLHYVSVEEYQKLTNDISEMKAIIKEGFSNSQNLKLSIKEVAEELDVSELSVHNYIKKGYIKAFKIGRRVFIKRTDLDNSLKEVKSLKYKR</sequence>
<proteinExistence type="predicted"/>
<dbReference type="InterPro" id="IPR009061">
    <property type="entry name" value="DNA-bd_dom_put_sf"/>
</dbReference>